<protein>
    <submittedName>
        <fullName evidence="1">(wild Malaysian banana) hypothetical protein</fullName>
    </submittedName>
</protein>
<sequence length="56" mass="6689">MAGDESKWDALLRWSLSQADGTLPARVLRWFYFVFLDEEDRKWFMEAMQAKTMDVV</sequence>
<gene>
    <name evidence="1" type="ORF">GSMUA_82360.1</name>
</gene>
<dbReference type="AlphaFoldDB" id="A0A804K983"/>
<reference evidence="2" key="2">
    <citation type="submission" date="2021-05" db="UniProtKB">
        <authorList>
            <consortium name="EnsemblPlants"/>
        </authorList>
    </citation>
    <scope>IDENTIFICATION</scope>
    <source>
        <strain evidence="2">subsp. malaccensis</strain>
    </source>
</reference>
<dbReference type="InParanoid" id="A0A804K983"/>
<evidence type="ECO:0000313" key="1">
    <source>
        <dbReference type="EMBL" id="CAG1832316.1"/>
    </source>
</evidence>
<dbReference type="EnsemblPlants" id="Ma08_t21560.1">
    <property type="protein sequence ID" value="Ma08_p21560.1"/>
    <property type="gene ID" value="Ma08_g21560"/>
</dbReference>
<evidence type="ECO:0000313" key="3">
    <source>
        <dbReference type="Proteomes" id="UP000012960"/>
    </source>
</evidence>
<proteinExistence type="predicted"/>
<dbReference type="Proteomes" id="UP000012960">
    <property type="component" value="Unplaced"/>
</dbReference>
<evidence type="ECO:0000313" key="2">
    <source>
        <dbReference type="EnsemblPlants" id="Ma08_p21560.1"/>
    </source>
</evidence>
<keyword evidence="3" id="KW-1185">Reference proteome</keyword>
<name>A0A804K983_MUSAM</name>
<reference evidence="1" key="1">
    <citation type="submission" date="2021-03" db="EMBL/GenBank/DDBJ databases">
        <authorList>
            <consortium name="Genoscope - CEA"/>
            <person name="William W."/>
        </authorList>
    </citation>
    <scope>NUCLEOTIDE SEQUENCE</scope>
    <source>
        <strain evidence="1">Doubled-haploid Pahang</strain>
    </source>
</reference>
<dbReference type="Gramene" id="Ma08_t21560.1">
    <property type="protein sequence ID" value="Ma08_p21560.1"/>
    <property type="gene ID" value="Ma08_g21560"/>
</dbReference>
<dbReference type="EMBL" id="HG996472">
    <property type="protein sequence ID" value="CAG1832316.1"/>
    <property type="molecule type" value="Genomic_DNA"/>
</dbReference>
<accession>A0A804K983</accession>
<organism evidence="2 3">
    <name type="scientific">Musa acuminata subsp. malaccensis</name>
    <name type="common">Wild banana</name>
    <name type="synonym">Musa malaccensis</name>
    <dbReference type="NCBI Taxonomy" id="214687"/>
    <lineage>
        <taxon>Eukaryota</taxon>
        <taxon>Viridiplantae</taxon>
        <taxon>Streptophyta</taxon>
        <taxon>Embryophyta</taxon>
        <taxon>Tracheophyta</taxon>
        <taxon>Spermatophyta</taxon>
        <taxon>Magnoliopsida</taxon>
        <taxon>Liliopsida</taxon>
        <taxon>Zingiberales</taxon>
        <taxon>Musaceae</taxon>
        <taxon>Musa</taxon>
    </lineage>
</organism>